<feature type="domain" description="Peptidase C39" evidence="1">
    <location>
        <begin position="6"/>
        <end position="106"/>
    </location>
</feature>
<sequence>MSKKDKKLNTDMVSFLKLQQTAAKLSYESKGYQINRSIFEKITIPILVKIEDDPRHLHFVIVINHQGDFITILDPSYGKYVSTKKQFYNLWDKNKKGGYALILAPKNDFKQEYKPNLPSNKALFDRF</sequence>
<gene>
    <name evidence="2" type="ORF">LMG7974_01339</name>
</gene>
<dbReference type="Proteomes" id="UP000789803">
    <property type="component" value="Unassembled WGS sequence"/>
</dbReference>
<protein>
    <recommendedName>
        <fullName evidence="1">Peptidase C39 domain-containing protein</fullName>
    </recommendedName>
</protein>
<organism evidence="2 3">
    <name type="scientific">Campylobacter majalis</name>
    <dbReference type="NCBI Taxonomy" id="2790656"/>
    <lineage>
        <taxon>Bacteria</taxon>
        <taxon>Pseudomonadati</taxon>
        <taxon>Campylobacterota</taxon>
        <taxon>Epsilonproteobacteria</taxon>
        <taxon>Campylobacterales</taxon>
        <taxon>Campylobacteraceae</taxon>
        <taxon>Campylobacter</taxon>
    </lineage>
</organism>
<reference evidence="2 3" key="1">
    <citation type="submission" date="2020-11" db="EMBL/GenBank/DDBJ databases">
        <authorList>
            <person name="Peeters C."/>
        </authorList>
    </citation>
    <scope>NUCLEOTIDE SEQUENCE [LARGE SCALE GENOMIC DNA]</scope>
    <source>
        <strain evidence="2 3">LMG 7974</strain>
    </source>
</reference>
<evidence type="ECO:0000313" key="2">
    <source>
        <dbReference type="EMBL" id="CAD7289093.1"/>
    </source>
</evidence>
<name>A0ABM8Q801_9BACT</name>
<accession>A0ABM8Q801</accession>
<dbReference type="InterPro" id="IPR005074">
    <property type="entry name" value="Peptidase_C39"/>
</dbReference>
<dbReference type="EMBL" id="CAJHOF010000012">
    <property type="protein sequence ID" value="CAD7289093.1"/>
    <property type="molecule type" value="Genomic_DNA"/>
</dbReference>
<dbReference type="Gene3D" id="3.90.70.10">
    <property type="entry name" value="Cysteine proteinases"/>
    <property type="match status" value="1"/>
</dbReference>
<comment type="caution">
    <text evidence="2">The sequence shown here is derived from an EMBL/GenBank/DDBJ whole genome shotgun (WGS) entry which is preliminary data.</text>
</comment>
<proteinExistence type="predicted"/>
<evidence type="ECO:0000259" key="1">
    <source>
        <dbReference type="Pfam" id="PF03412"/>
    </source>
</evidence>
<keyword evidence="3" id="KW-1185">Reference proteome</keyword>
<dbReference type="Pfam" id="PF03412">
    <property type="entry name" value="Peptidase_C39"/>
    <property type="match status" value="1"/>
</dbReference>
<evidence type="ECO:0000313" key="3">
    <source>
        <dbReference type="Proteomes" id="UP000789803"/>
    </source>
</evidence>